<protein>
    <submittedName>
        <fullName evidence="1">Uncharacterized protein</fullName>
    </submittedName>
</protein>
<dbReference type="GeneID" id="15010790"/>
<name>M4SMI3_9CAUD</name>
<evidence type="ECO:0000313" key="2">
    <source>
        <dbReference type="Proteomes" id="UP000204048"/>
    </source>
</evidence>
<dbReference type="KEGG" id="vg:15010790"/>
<dbReference type="EMBL" id="JF974296">
    <property type="protein sequence ID" value="AGH57577.1"/>
    <property type="molecule type" value="Genomic_DNA"/>
</dbReference>
<accession>M4SMI3</accession>
<proteinExistence type="predicted"/>
<evidence type="ECO:0000313" key="1">
    <source>
        <dbReference type="EMBL" id="AGH57577.1"/>
    </source>
</evidence>
<organism evidence="1 2">
    <name type="scientific">Pseudoalteromonas phage pYD6-A</name>
    <dbReference type="NCBI Taxonomy" id="754052"/>
    <lineage>
        <taxon>Viruses</taxon>
        <taxon>Duplodnaviria</taxon>
        <taxon>Heunggongvirae</taxon>
        <taxon>Uroviricota</taxon>
        <taxon>Caudoviricetes</taxon>
        <taxon>Schitoviridae</taxon>
        <taxon>Fuhrmanvirinae</taxon>
        <taxon>Matsuvirus</taxon>
        <taxon>Matsuvirus pYD6A</taxon>
    </lineage>
</organism>
<reference evidence="1 2" key="1">
    <citation type="submission" date="2010-11" db="EMBL/GenBank/DDBJ databases">
        <title>The Genome Sequence of Pseudoalteromonas phage pYD6-A.</title>
        <authorList>
            <consortium name="The Broad Institute Genome Sequencing Platform"/>
            <person name="Henn M.R."/>
            <person name="Wolf A."/>
            <person name="Jost G."/>
            <person name="Levin J."/>
            <person name="Malboeuf C."/>
            <person name="Casali M."/>
            <person name="Russ C."/>
            <person name="Lennon N."/>
            <person name="Chapman S.B."/>
            <person name="Erlich R."/>
            <person name="Young S.K."/>
            <person name="Yandava C."/>
            <person name="Zeng Q."/>
            <person name="Alvarado L."/>
            <person name="Anderson S."/>
            <person name="Berlin A."/>
            <person name="Chen Z."/>
            <person name="Freedman E."/>
            <person name="Gellesch M."/>
            <person name="Goldberg J."/>
            <person name="Green L."/>
            <person name="Griggs A."/>
            <person name="Gujja S."/>
            <person name="Heilman E.R."/>
            <person name="Heiman D."/>
            <person name="Hollinger A."/>
            <person name="Howarth C."/>
            <person name="Larson L."/>
            <person name="Mehta T."/>
            <person name="Pearson M."/>
            <person name="Roberts A."/>
            <person name="Ryan E."/>
            <person name="Saif S."/>
            <person name="Shea T."/>
            <person name="Shenoy N."/>
            <person name="Sisk P."/>
            <person name="Stolte C."/>
            <person name="Sykes S."/>
            <person name="White J."/>
            <person name="Haas B."/>
            <person name="Nusbaum C."/>
            <person name="Birren B."/>
        </authorList>
    </citation>
    <scope>NUCLEOTIDE SEQUENCE [LARGE SCALE GENOMIC DNA]</scope>
    <source>
        <strain evidence="2">pYD6-A</strain>
    </source>
</reference>
<dbReference type="Proteomes" id="UP000204048">
    <property type="component" value="Segment"/>
</dbReference>
<keyword evidence="2" id="KW-1185">Reference proteome</keyword>
<sequence>MRIVFYENATKTPKRVVYIADGEVGTKTIQPGGVIRLHKLTSFKIVSTETVE</sequence>
<gene>
    <name evidence="1" type="ORF">PYDG_00046</name>
</gene>
<dbReference type="RefSeq" id="YP_007674255.1">
    <property type="nucleotide sequence ID" value="NC_020849.1"/>
</dbReference>